<feature type="non-terminal residue" evidence="2">
    <location>
        <position position="1"/>
    </location>
</feature>
<proteinExistence type="predicted"/>
<dbReference type="Proteomes" id="UP000054632">
    <property type="component" value="Unassembled WGS sequence"/>
</dbReference>
<evidence type="ECO:0000313" key="3">
    <source>
        <dbReference type="Proteomes" id="UP000054632"/>
    </source>
</evidence>
<reference evidence="2 3" key="1">
    <citation type="submission" date="2015-01" db="EMBL/GenBank/DDBJ databases">
        <title>Evolution of Trichinella species and genotypes.</title>
        <authorList>
            <person name="Korhonen P.K."/>
            <person name="Edoardo P."/>
            <person name="Giuseppe L.R."/>
            <person name="Gasser R.B."/>
        </authorList>
    </citation>
    <scope>NUCLEOTIDE SEQUENCE [LARGE SCALE GENOMIC DNA]</scope>
    <source>
        <strain evidence="2">ISS13</strain>
    </source>
</reference>
<name>A0A0V1DM13_TRIPS</name>
<feature type="region of interest" description="Disordered" evidence="1">
    <location>
        <begin position="45"/>
        <end position="70"/>
    </location>
</feature>
<dbReference type="AlphaFoldDB" id="A0A0V1DM13"/>
<organism evidence="2 3">
    <name type="scientific">Trichinella pseudospiralis</name>
    <name type="common">Parasitic roundworm</name>
    <dbReference type="NCBI Taxonomy" id="6337"/>
    <lineage>
        <taxon>Eukaryota</taxon>
        <taxon>Metazoa</taxon>
        <taxon>Ecdysozoa</taxon>
        <taxon>Nematoda</taxon>
        <taxon>Enoplea</taxon>
        <taxon>Dorylaimia</taxon>
        <taxon>Trichinellida</taxon>
        <taxon>Trichinellidae</taxon>
        <taxon>Trichinella</taxon>
    </lineage>
</organism>
<evidence type="ECO:0000256" key="1">
    <source>
        <dbReference type="SAM" id="MobiDB-lite"/>
    </source>
</evidence>
<sequence length="95" mass="10116">LVAVGTCPPSSPAPLSHPAKPCPGVSPRRRRLQAPVPAVTIFSEMTLGGSGNPIHPRRIGHPDPPKTQPPHQMAALLRECKFTPTLPCLLHIQIA</sequence>
<comment type="caution">
    <text evidence="2">The sequence shown here is derived from an EMBL/GenBank/DDBJ whole genome shotgun (WGS) entry which is preliminary data.</text>
</comment>
<gene>
    <name evidence="2" type="ORF">T4A_11375</name>
</gene>
<protein>
    <submittedName>
        <fullName evidence="2">Uncharacterized protein</fullName>
    </submittedName>
</protein>
<accession>A0A0V1DM13</accession>
<dbReference type="EMBL" id="JYDR01002564">
    <property type="protein sequence ID" value="KRY62178.1"/>
    <property type="molecule type" value="Genomic_DNA"/>
</dbReference>
<feature type="region of interest" description="Disordered" evidence="1">
    <location>
        <begin position="1"/>
        <end position="31"/>
    </location>
</feature>
<feature type="non-terminal residue" evidence="2">
    <location>
        <position position="95"/>
    </location>
</feature>
<evidence type="ECO:0000313" key="2">
    <source>
        <dbReference type="EMBL" id="KRY62178.1"/>
    </source>
</evidence>